<dbReference type="RefSeq" id="WP_133516069.1">
    <property type="nucleotide sequence ID" value="NZ_SNWX01000032.1"/>
</dbReference>
<dbReference type="Pfam" id="PF04883">
    <property type="entry name" value="HK97-gp10_like"/>
    <property type="match status" value="1"/>
</dbReference>
<gene>
    <name evidence="2" type="ORF">DFR79_13217</name>
</gene>
<sequence>MSKTVSIDQLADEIVNSVQDYTEPVKDAIEKETRSTARKMKREIKSNSPKETGEYANGWSYSTSKKYGKIVITVYNKDKPQLTHLLENGHAIDGGTGRVEGIPHIGPAEKKYIAEYQRNINKILENGG</sequence>
<organism evidence="2 3">
    <name type="scientific">Halanaerobium saccharolyticum</name>
    <dbReference type="NCBI Taxonomy" id="43595"/>
    <lineage>
        <taxon>Bacteria</taxon>
        <taxon>Bacillati</taxon>
        <taxon>Bacillota</taxon>
        <taxon>Clostridia</taxon>
        <taxon>Halanaerobiales</taxon>
        <taxon>Halanaerobiaceae</taxon>
        <taxon>Halanaerobium</taxon>
    </lineage>
</organism>
<reference evidence="2 3" key="1">
    <citation type="submission" date="2019-03" db="EMBL/GenBank/DDBJ databases">
        <title>Subsurface microbial communities from deep shales in Ohio and West Virginia, USA.</title>
        <authorList>
            <person name="Wrighton K."/>
        </authorList>
    </citation>
    <scope>NUCLEOTIDE SEQUENCE [LARGE SCALE GENOMIC DNA]</scope>
    <source>
        <strain evidence="2 3">MA284_T2</strain>
    </source>
</reference>
<dbReference type="EMBL" id="SNWX01000032">
    <property type="protein sequence ID" value="TDO77685.1"/>
    <property type="molecule type" value="Genomic_DNA"/>
</dbReference>
<name>A0A4V3CDJ4_9FIRM</name>
<evidence type="ECO:0000313" key="3">
    <source>
        <dbReference type="Proteomes" id="UP000295064"/>
    </source>
</evidence>
<protein>
    <submittedName>
        <fullName evidence="2">Bacteriophage HK97-gp10 putative tail-component</fullName>
    </submittedName>
</protein>
<evidence type="ECO:0000256" key="1">
    <source>
        <dbReference type="SAM" id="MobiDB-lite"/>
    </source>
</evidence>
<proteinExistence type="predicted"/>
<dbReference type="AlphaFoldDB" id="A0A4V3CDJ4"/>
<dbReference type="OrthoDB" id="1696709at2"/>
<comment type="caution">
    <text evidence="2">The sequence shown here is derived from an EMBL/GenBank/DDBJ whole genome shotgun (WGS) entry which is preliminary data.</text>
</comment>
<evidence type="ECO:0000313" key="2">
    <source>
        <dbReference type="EMBL" id="TDO77685.1"/>
    </source>
</evidence>
<accession>A0A4V3CDJ4</accession>
<dbReference type="InterPro" id="IPR010064">
    <property type="entry name" value="HK97-gp10_tail"/>
</dbReference>
<feature type="region of interest" description="Disordered" evidence="1">
    <location>
        <begin position="33"/>
        <end position="58"/>
    </location>
</feature>
<dbReference type="Proteomes" id="UP000295064">
    <property type="component" value="Unassembled WGS sequence"/>
</dbReference>